<comment type="cofactor">
    <cofactor evidence="1">
        <name>Mg(2+)</name>
        <dbReference type="ChEBI" id="CHEBI:18420"/>
    </cofactor>
</comment>
<comment type="similarity">
    <text evidence="3 9">Belongs to the alkaline phosphatase family.</text>
</comment>
<dbReference type="PROSITE" id="PS00123">
    <property type="entry name" value="ALKALINE_PHOSPHATASE"/>
    <property type="match status" value="1"/>
</dbReference>
<protein>
    <submittedName>
        <fullName evidence="11">Alkaline phosphatase</fullName>
        <ecNumber evidence="11">3.1.3.1</ecNumber>
    </submittedName>
</protein>
<keyword evidence="12" id="KW-1185">Reference proteome</keyword>
<dbReference type="NCBIfam" id="NF007810">
    <property type="entry name" value="PRK10518.1"/>
    <property type="match status" value="1"/>
</dbReference>
<comment type="cofactor">
    <cofactor evidence="2">
        <name>Zn(2+)</name>
        <dbReference type="ChEBI" id="CHEBI:29105"/>
    </cofactor>
</comment>
<keyword evidence="6 11" id="KW-0378">Hydrolase</keyword>
<evidence type="ECO:0000256" key="1">
    <source>
        <dbReference type="ARBA" id="ARBA00001946"/>
    </source>
</evidence>
<dbReference type="InterPro" id="IPR018299">
    <property type="entry name" value="Alkaline_phosphatase_AS"/>
</dbReference>
<organism evidence="11 12">
    <name type="scientific">Sphingobium lignivorans</name>
    <dbReference type="NCBI Taxonomy" id="2735886"/>
    <lineage>
        <taxon>Bacteria</taxon>
        <taxon>Pseudomonadati</taxon>
        <taxon>Pseudomonadota</taxon>
        <taxon>Alphaproteobacteria</taxon>
        <taxon>Sphingomonadales</taxon>
        <taxon>Sphingomonadaceae</taxon>
        <taxon>Sphingobium</taxon>
    </lineage>
</organism>
<evidence type="ECO:0000256" key="5">
    <source>
        <dbReference type="ARBA" id="ARBA00022723"/>
    </source>
</evidence>
<keyword evidence="8" id="KW-0460">Magnesium</keyword>
<dbReference type="Proteomes" id="UP001138540">
    <property type="component" value="Unassembled WGS sequence"/>
</dbReference>
<accession>A0ABR6NK22</accession>
<feature type="signal peptide" evidence="10">
    <location>
        <begin position="1"/>
        <end position="20"/>
    </location>
</feature>
<feature type="chain" id="PRO_5046150955" evidence="10">
    <location>
        <begin position="21"/>
        <end position="468"/>
    </location>
</feature>
<evidence type="ECO:0000256" key="6">
    <source>
        <dbReference type="ARBA" id="ARBA00022801"/>
    </source>
</evidence>
<dbReference type="GO" id="GO:0004035">
    <property type="term" value="F:alkaline phosphatase activity"/>
    <property type="evidence" value="ECO:0007669"/>
    <property type="project" value="UniProtKB-EC"/>
</dbReference>
<dbReference type="EC" id="3.1.3.1" evidence="11"/>
<dbReference type="PRINTS" id="PR00113">
    <property type="entry name" value="ALKPHPHTASE"/>
</dbReference>
<evidence type="ECO:0000256" key="8">
    <source>
        <dbReference type="ARBA" id="ARBA00022842"/>
    </source>
</evidence>
<keyword evidence="5" id="KW-0479">Metal-binding</keyword>
<keyword evidence="4" id="KW-0597">Phosphoprotein</keyword>
<dbReference type="Gene3D" id="3.40.720.10">
    <property type="entry name" value="Alkaline Phosphatase, subunit A"/>
    <property type="match status" value="1"/>
</dbReference>
<evidence type="ECO:0000256" key="10">
    <source>
        <dbReference type="SAM" id="SignalP"/>
    </source>
</evidence>
<keyword evidence="10" id="KW-0732">Signal</keyword>
<sequence length="468" mass="49008">MMTRIALTAALVLAAQPALAQEQAPDLARAARGDLREPGGARRLAGDMRAAYRRLTAEGEVRNVILLIGDGMGDSEITIARNYAEGAGGYFKGIDALPFTGQYTHYSLERETGKPDYVTDSAASATAWASGVKSYNGAIGVDIHGKPHATLIELARKAGLATGNVSTAEIQDATPAALLAHVAFRSCYGPTATSKTCPQNALENGGAGSITEQLLDTRADLVLGGGAASFAEMAKAGRWKGKTLFEQASARGYRIVRNAAELEAVTRADDRQPLIGLFAEGNMPVRWTGPRASLHGNIDKPAITCQPNPARTESTPTLATMTGKAIALLKDKPKGFFLQVEGASIDKQDHAANPCGQIGETVDLDEAVQVALAFARADGHTLVIVTADHAHTSQIVGNGTRSSGLTAALNTREGGVMTVNYGTAEEGSQGHTGAQLRIAAYGPQAVNVSGLLDQTDLHYIVRNALKLD</sequence>
<gene>
    <name evidence="11" type="ORF">HNP60_002817</name>
</gene>
<evidence type="ECO:0000313" key="12">
    <source>
        <dbReference type="Proteomes" id="UP001138540"/>
    </source>
</evidence>
<dbReference type="SMART" id="SM00098">
    <property type="entry name" value="alkPPc"/>
    <property type="match status" value="1"/>
</dbReference>
<dbReference type="RefSeq" id="WP_184154814.1">
    <property type="nucleotide sequence ID" value="NZ_JACHKA010000001.1"/>
</dbReference>
<dbReference type="Pfam" id="PF00245">
    <property type="entry name" value="Alk_phosphatase"/>
    <property type="match status" value="2"/>
</dbReference>
<reference evidence="11 12" key="1">
    <citation type="submission" date="2020-08" db="EMBL/GenBank/DDBJ databases">
        <title>Exploring microbial biodiversity for novel pathways involved in the catabolism of aromatic compounds derived from lignin.</title>
        <authorList>
            <person name="Elkins J."/>
        </authorList>
    </citation>
    <scope>NUCLEOTIDE SEQUENCE [LARGE SCALE GENOMIC DNA]</scope>
    <source>
        <strain evidence="11 12">B1D3A</strain>
    </source>
</reference>
<dbReference type="EMBL" id="JACHKA010000001">
    <property type="protein sequence ID" value="MBB5986843.1"/>
    <property type="molecule type" value="Genomic_DNA"/>
</dbReference>
<evidence type="ECO:0000256" key="3">
    <source>
        <dbReference type="ARBA" id="ARBA00005984"/>
    </source>
</evidence>
<dbReference type="InterPro" id="IPR001952">
    <property type="entry name" value="Alkaline_phosphatase"/>
</dbReference>
<keyword evidence="7" id="KW-0862">Zinc</keyword>
<evidence type="ECO:0000256" key="9">
    <source>
        <dbReference type="RuleBase" id="RU003946"/>
    </source>
</evidence>
<evidence type="ECO:0000256" key="7">
    <source>
        <dbReference type="ARBA" id="ARBA00022833"/>
    </source>
</evidence>
<dbReference type="CDD" id="cd16012">
    <property type="entry name" value="ALP"/>
    <property type="match status" value="1"/>
</dbReference>
<evidence type="ECO:0000256" key="4">
    <source>
        <dbReference type="ARBA" id="ARBA00022553"/>
    </source>
</evidence>
<evidence type="ECO:0000313" key="11">
    <source>
        <dbReference type="EMBL" id="MBB5986843.1"/>
    </source>
</evidence>
<dbReference type="PANTHER" id="PTHR11596:SF5">
    <property type="entry name" value="ALKALINE PHOSPHATASE"/>
    <property type="match status" value="1"/>
</dbReference>
<evidence type="ECO:0000256" key="2">
    <source>
        <dbReference type="ARBA" id="ARBA00001947"/>
    </source>
</evidence>
<dbReference type="PANTHER" id="PTHR11596">
    <property type="entry name" value="ALKALINE PHOSPHATASE"/>
    <property type="match status" value="1"/>
</dbReference>
<name>A0ABR6NK22_9SPHN</name>
<proteinExistence type="inferred from homology"/>
<dbReference type="InterPro" id="IPR017850">
    <property type="entry name" value="Alkaline_phosphatase_core_sf"/>
</dbReference>
<dbReference type="SUPFAM" id="SSF53649">
    <property type="entry name" value="Alkaline phosphatase-like"/>
    <property type="match status" value="1"/>
</dbReference>
<comment type="caution">
    <text evidence="11">The sequence shown here is derived from an EMBL/GenBank/DDBJ whole genome shotgun (WGS) entry which is preliminary data.</text>
</comment>